<sequence>MQDSGELYSNRPPSREMHASVLEFSPTYRESIQEAVRQGDFDRIRGTMYNKVWYLTMRYCEHGYPIEILETTLHDFWYGCYHGGRHLSYQSAEHDRLVLDIVRFRARGALKRPRKQNHQEIEIAKTPAGIVWEDLPFLVSDMTDYWLNDCATMTASQRCNFAHFLAKLASAGLCNDRLFQITLLVFRDALETVRPLGSLNNPGDANLDRRMQDLTVADLLPAVYAWIQEAQYKIICLSDELWNDCSEDTGRGGATFIKSELGKKSPSGFSHWRWMFWLKRLEDINQEAKQAGEKLMAQQISLMLNNMTNGLEQRDPLTFKRFEAAEELIADKKEFSIKYLIERWNIEWWQNQEEDGEETEENA</sequence>
<dbReference type="EMBL" id="JAAAPX010000094">
    <property type="protein sequence ID" value="KAF4232171.1"/>
    <property type="molecule type" value="Genomic_DNA"/>
</dbReference>
<dbReference type="PANTHER" id="PTHR38797:SF7">
    <property type="entry name" value="TRANSCRIPTION FACTOR DOMAIN-CONTAINING PROTEIN"/>
    <property type="match status" value="1"/>
</dbReference>
<dbReference type="AlphaFoldDB" id="A0A8H4H0E7"/>
<organism evidence="1 2">
    <name type="scientific">Aspergillus fumigatiaffinis</name>
    <dbReference type="NCBI Taxonomy" id="340414"/>
    <lineage>
        <taxon>Eukaryota</taxon>
        <taxon>Fungi</taxon>
        <taxon>Dikarya</taxon>
        <taxon>Ascomycota</taxon>
        <taxon>Pezizomycotina</taxon>
        <taxon>Eurotiomycetes</taxon>
        <taxon>Eurotiomycetidae</taxon>
        <taxon>Eurotiales</taxon>
        <taxon>Aspergillaceae</taxon>
        <taxon>Aspergillus</taxon>
        <taxon>Aspergillus subgen. Fumigati</taxon>
    </lineage>
</organism>
<keyword evidence="2" id="KW-1185">Reference proteome</keyword>
<dbReference type="InterPro" id="IPR053204">
    <property type="entry name" value="Oxopyrrolidines_Biosynth-assoc"/>
</dbReference>
<evidence type="ECO:0000313" key="2">
    <source>
        <dbReference type="Proteomes" id="UP000653565"/>
    </source>
</evidence>
<comment type="caution">
    <text evidence="1">The sequence shown here is derived from an EMBL/GenBank/DDBJ whole genome shotgun (WGS) entry which is preliminary data.</text>
</comment>
<gene>
    <name evidence="1" type="ORF">CNMCM6805_010120</name>
</gene>
<dbReference type="PANTHER" id="PTHR38797">
    <property type="entry name" value="NUCLEAR PORE COMPLEX PROTEIN NUP85-RELATED"/>
    <property type="match status" value="1"/>
</dbReference>
<reference evidence="1" key="2">
    <citation type="submission" date="2020-04" db="EMBL/GenBank/DDBJ databases">
        <authorList>
            <person name="Santos R.A.C."/>
            <person name="Steenwyk J.L."/>
            <person name="Rivero-Menendez O."/>
            <person name="Mead M.E."/>
            <person name="Silva L.P."/>
            <person name="Bastos R.W."/>
            <person name="Alastruey-Izquierdo A."/>
            <person name="Goldman G.H."/>
            <person name="Rokas A."/>
        </authorList>
    </citation>
    <scope>NUCLEOTIDE SEQUENCE</scope>
    <source>
        <strain evidence="1">CNM-CM6805</strain>
    </source>
</reference>
<dbReference type="Pfam" id="PF12311">
    <property type="entry name" value="DUF3632"/>
    <property type="match status" value="1"/>
</dbReference>
<dbReference type="Proteomes" id="UP000653565">
    <property type="component" value="Unassembled WGS sequence"/>
</dbReference>
<proteinExistence type="predicted"/>
<reference evidence="1" key="1">
    <citation type="journal article" date="2020" name="bioRxiv">
        <title>Genomic and phenotypic heterogeneity of clinical isolates of the human pathogens Aspergillus fumigatus, Aspergillus lentulus and Aspergillus fumigatiaffinis.</title>
        <authorList>
            <person name="dos Santos R.A.C."/>
            <person name="Steenwyk J.L."/>
            <person name="Rivero-Menendez O."/>
            <person name="Mead M.E."/>
            <person name="Silva L.P."/>
            <person name="Bastos R.W."/>
            <person name="Alastruey-Izquierdo A."/>
            <person name="Goldman G.H."/>
            <person name="Rokas A."/>
        </authorList>
    </citation>
    <scope>NUCLEOTIDE SEQUENCE</scope>
    <source>
        <strain evidence="1">CNM-CM6805</strain>
    </source>
</reference>
<name>A0A8H4H0E7_9EURO</name>
<evidence type="ECO:0000313" key="1">
    <source>
        <dbReference type="EMBL" id="KAF4232171.1"/>
    </source>
</evidence>
<dbReference type="OrthoDB" id="5403091at2759"/>
<accession>A0A8H4H0E7</accession>
<dbReference type="InterPro" id="IPR022085">
    <property type="entry name" value="OpdG"/>
</dbReference>
<protein>
    <submittedName>
        <fullName evidence="1">Uncharacterized protein</fullName>
    </submittedName>
</protein>